<dbReference type="AlphaFoldDB" id="A0A4C1TBE6"/>
<sequence>MDRFPLSSFIACALLRACRIKRRLDHPACHTVLACTIHFELFAHSMETCRHLNRNREAPGPSIASRARDPTYRRRSRVTSRTPPMGLMIGIRTERFLVCSNMLHAIPRRPLDLFFHYESRSDELYIDVRGKTPNI</sequence>
<comment type="caution">
    <text evidence="2">The sequence shown here is derived from an EMBL/GenBank/DDBJ whole genome shotgun (WGS) entry which is preliminary data.</text>
</comment>
<feature type="region of interest" description="Disordered" evidence="1">
    <location>
        <begin position="54"/>
        <end position="79"/>
    </location>
</feature>
<dbReference type="Proteomes" id="UP000299102">
    <property type="component" value="Unassembled WGS sequence"/>
</dbReference>
<evidence type="ECO:0000256" key="1">
    <source>
        <dbReference type="SAM" id="MobiDB-lite"/>
    </source>
</evidence>
<proteinExistence type="predicted"/>
<keyword evidence="3" id="KW-1185">Reference proteome</keyword>
<reference evidence="2 3" key="1">
    <citation type="journal article" date="2019" name="Commun. Biol.">
        <title>The bagworm genome reveals a unique fibroin gene that provides high tensile strength.</title>
        <authorList>
            <person name="Kono N."/>
            <person name="Nakamura H."/>
            <person name="Ohtoshi R."/>
            <person name="Tomita M."/>
            <person name="Numata K."/>
            <person name="Arakawa K."/>
        </authorList>
    </citation>
    <scope>NUCLEOTIDE SEQUENCE [LARGE SCALE GENOMIC DNA]</scope>
</reference>
<accession>A0A4C1TBE6</accession>
<evidence type="ECO:0000313" key="3">
    <source>
        <dbReference type="Proteomes" id="UP000299102"/>
    </source>
</evidence>
<name>A0A4C1TBE6_EUMVA</name>
<gene>
    <name evidence="2" type="ORF">EVAR_6319_1</name>
</gene>
<evidence type="ECO:0000313" key="2">
    <source>
        <dbReference type="EMBL" id="GBP10768.1"/>
    </source>
</evidence>
<dbReference type="EMBL" id="BGZK01000042">
    <property type="protein sequence ID" value="GBP10768.1"/>
    <property type="molecule type" value="Genomic_DNA"/>
</dbReference>
<protein>
    <submittedName>
        <fullName evidence="2">Uncharacterized protein</fullName>
    </submittedName>
</protein>
<organism evidence="2 3">
    <name type="scientific">Eumeta variegata</name>
    <name type="common">Bagworm moth</name>
    <name type="synonym">Eumeta japonica</name>
    <dbReference type="NCBI Taxonomy" id="151549"/>
    <lineage>
        <taxon>Eukaryota</taxon>
        <taxon>Metazoa</taxon>
        <taxon>Ecdysozoa</taxon>
        <taxon>Arthropoda</taxon>
        <taxon>Hexapoda</taxon>
        <taxon>Insecta</taxon>
        <taxon>Pterygota</taxon>
        <taxon>Neoptera</taxon>
        <taxon>Endopterygota</taxon>
        <taxon>Lepidoptera</taxon>
        <taxon>Glossata</taxon>
        <taxon>Ditrysia</taxon>
        <taxon>Tineoidea</taxon>
        <taxon>Psychidae</taxon>
        <taxon>Oiketicinae</taxon>
        <taxon>Eumeta</taxon>
    </lineage>
</organism>